<feature type="chain" id="PRO_5041255222" description="Glycine-rich domain-containing protein" evidence="2">
    <location>
        <begin position="17"/>
        <end position="343"/>
    </location>
</feature>
<evidence type="ECO:0000256" key="2">
    <source>
        <dbReference type="SAM" id="SignalP"/>
    </source>
</evidence>
<dbReference type="RefSeq" id="WP_112888830.1">
    <property type="nucleotide sequence ID" value="NZ_CP150075.1"/>
</dbReference>
<reference evidence="4 5" key="1">
    <citation type="journal article" date="2019" name="Microorganisms">
        <title>Characteristics of Carbapenem-Resistant and Colistin-Resistant Escherichia coli Co-Producing NDM-1 and MCR-1 from Pig Farms in China.</title>
        <authorList>
            <person name="Peng Z."/>
            <person name="Li X."/>
            <person name="Hu Z."/>
            <person name="Li Z."/>
            <person name="Lv Y."/>
            <person name="Lei M."/>
            <person name="Wu B."/>
            <person name="Chen H."/>
            <person name="Wang X."/>
        </authorList>
    </citation>
    <scope>NUCLEOTIDE SEQUENCE [LARGE SCALE GENOMIC DNA]</scope>
    <source>
        <strain evidence="4 5">RXD010</strain>
    </source>
</reference>
<feature type="domain" description="Glycine-rich" evidence="3">
    <location>
        <begin position="152"/>
        <end position="340"/>
    </location>
</feature>
<accession>A0AA43USQ9</accession>
<protein>
    <recommendedName>
        <fullName evidence="3">Glycine-rich domain-containing protein</fullName>
    </recommendedName>
</protein>
<comment type="caution">
    <text evidence="4">The sequence shown here is derived from an EMBL/GenBank/DDBJ whole genome shotgun (WGS) entry which is preliminary data.</text>
</comment>
<feature type="signal peptide" evidence="2">
    <location>
        <begin position="1"/>
        <end position="16"/>
    </location>
</feature>
<gene>
    <name evidence="4" type="ORF">E4K51_00020</name>
</gene>
<proteinExistence type="predicted"/>
<dbReference type="Pfam" id="PF21722">
    <property type="entry name" value="Gly_rich_2"/>
    <property type="match status" value="1"/>
</dbReference>
<sequence>MALKLLANNNAKSVLAAGISASATVITVGTGAGALFPSPVSGQSYFKLTITDAATKTISEIMHVTSVSGDVMTVIRGQEGTTARVWSTNDIVANLMTAGSLLSFLQISNNLSEIKDAGEDAINEARYNLGISDSSGFVGRSLGAPKAFYANGTYTRSPLARYAKVTLTGAGGGGGGCQASNNTETFSGAGGGAGATIIVWVDLSAASSYAITVGKGGKGGVGAVSGADGGATSFASLFSAPGGKGGVKSGVSNTAGGAGGTAATGDIRINGGTGSDGQTGSSLLTGNGGASYFGGGGRAGSQAGIAGAAPGSGGGGAYDLGFTGTAFTGGDGATGMAIVEEFA</sequence>
<keyword evidence="2" id="KW-0732">Signal</keyword>
<evidence type="ECO:0000259" key="3">
    <source>
        <dbReference type="Pfam" id="PF21722"/>
    </source>
</evidence>
<evidence type="ECO:0000313" key="5">
    <source>
        <dbReference type="Proteomes" id="UP000460351"/>
    </source>
</evidence>
<name>A0AA43USQ9_ECOLX</name>
<feature type="region of interest" description="Disordered" evidence="1">
    <location>
        <begin position="262"/>
        <end position="281"/>
    </location>
</feature>
<dbReference type="EMBL" id="SQQU01000001">
    <property type="protein sequence ID" value="MQS28577.1"/>
    <property type="molecule type" value="Genomic_DNA"/>
</dbReference>
<dbReference type="AlphaFoldDB" id="A0AA43USQ9"/>
<evidence type="ECO:0000313" key="4">
    <source>
        <dbReference type="EMBL" id="MQS28577.1"/>
    </source>
</evidence>
<dbReference type="InterPro" id="IPR049304">
    <property type="entry name" value="Gly_rich_dom"/>
</dbReference>
<dbReference type="Proteomes" id="UP000460351">
    <property type="component" value="Unassembled WGS sequence"/>
</dbReference>
<organism evidence="4 5">
    <name type="scientific">Escherichia coli</name>
    <dbReference type="NCBI Taxonomy" id="562"/>
    <lineage>
        <taxon>Bacteria</taxon>
        <taxon>Pseudomonadati</taxon>
        <taxon>Pseudomonadota</taxon>
        <taxon>Gammaproteobacteria</taxon>
        <taxon>Enterobacterales</taxon>
        <taxon>Enterobacteriaceae</taxon>
        <taxon>Escherichia</taxon>
    </lineage>
</organism>
<evidence type="ECO:0000256" key="1">
    <source>
        <dbReference type="SAM" id="MobiDB-lite"/>
    </source>
</evidence>